<name>A0A839RM78_9ACTN</name>
<evidence type="ECO:0000313" key="4">
    <source>
        <dbReference type="EMBL" id="MBB3037507.1"/>
    </source>
</evidence>
<accession>A0A839RM78</accession>
<dbReference type="PANTHER" id="PTHR30204">
    <property type="entry name" value="REDOX-CYCLING DRUG-SENSING TRANSCRIPTIONAL ACTIVATOR SOXR"/>
    <property type="match status" value="1"/>
</dbReference>
<gene>
    <name evidence="4" type="ORF">FHU29_001956</name>
</gene>
<evidence type="ECO:0000313" key="5">
    <source>
        <dbReference type="Proteomes" id="UP000567922"/>
    </source>
</evidence>
<dbReference type="PANTHER" id="PTHR30204:SF93">
    <property type="entry name" value="HTH MERR-TYPE DOMAIN-CONTAINING PROTEIN"/>
    <property type="match status" value="1"/>
</dbReference>
<evidence type="ECO:0000256" key="2">
    <source>
        <dbReference type="SAM" id="MobiDB-lite"/>
    </source>
</evidence>
<comment type="caution">
    <text evidence="4">The sequence shown here is derived from an EMBL/GenBank/DDBJ whole genome shotgun (WGS) entry which is preliminary data.</text>
</comment>
<dbReference type="Proteomes" id="UP000567922">
    <property type="component" value="Unassembled WGS sequence"/>
</dbReference>
<dbReference type="RefSeq" id="WP_232323012.1">
    <property type="nucleotide sequence ID" value="NZ_BDDI01000012.1"/>
</dbReference>
<sequence length="281" mass="31182">MLTAPSDRHSHNPSVQRGGERKREMKEYRIDDLARAAGISVRNVRVYQDRGLLPPPRKEGRTGWYNESHLSRLRLIIRMLERGYTFATISELLLASQQGMSVEDILETDDIRGPLGFFRSKAKVTLGEFRKIFGDPVSPAPAERIKVQGALAASADELSAVNPKLLEIAQTLVDSGVPLEKILERGQIVRDDLRDVARVFVSSITETFLPDGLGSAEGIHLDEKRIAELAELSKKLRPLANRIVDVLFTEVMEIEVSRAINRAATALNGESEEGESGSQTR</sequence>
<dbReference type="EMBL" id="JACHWS010000002">
    <property type="protein sequence ID" value="MBB3037507.1"/>
    <property type="molecule type" value="Genomic_DNA"/>
</dbReference>
<proteinExistence type="predicted"/>
<organism evidence="4 5">
    <name type="scientific">Hoyosella altamirensis</name>
    <dbReference type="NCBI Taxonomy" id="616997"/>
    <lineage>
        <taxon>Bacteria</taxon>
        <taxon>Bacillati</taxon>
        <taxon>Actinomycetota</taxon>
        <taxon>Actinomycetes</taxon>
        <taxon>Mycobacteriales</taxon>
        <taxon>Hoyosellaceae</taxon>
        <taxon>Hoyosella</taxon>
    </lineage>
</organism>
<evidence type="ECO:0000256" key="1">
    <source>
        <dbReference type="ARBA" id="ARBA00023125"/>
    </source>
</evidence>
<dbReference type="Gene3D" id="1.10.1660.10">
    <property type="match status" value="1"/>
</dbReference>
<dbReference type="InterPro" id="IPR000551">
    <property type="entry name" value="MerR-type_HTH_dom"/>
</dbReference>
<feature type="compositionally biased region" description="Basic and acidic residues" evidence="2">
    <location>
        <begin position="1"/>
        <end position="10"/>
    </location>
</feature>
<keyword evidence="1 4" id="KW-0238">DNA-binding</keyword>
<dbReference type="PRINTS" id="PR00040">
    <property type="entry name" value="HTHMERR"/>
</dbReference>
<dbReference type="Pfam" id="PF13411">
    <property type="entry name" value="MerR_1"/>
    <property type="match status" value="1"/>
</dbReference>
<dbReference type="SMART" id="SM00422">
    <property type="entry name" value="HTH_MERR"/>
    <property type="match status" value="1"/>
</dbReference>
<dbReference type="GO" id="GO:0003700">
    <property type="term" value="F:DNA-binding transcription factor activity"/>
    <property type="evidence" value="ECO:0007669"/>
    <property type="project" value="InterPro"/>
</dbReference>
<dbReference type="AlphaFoldDB" id="A0A839RM78"/>
<evidence type="ECO:0000259" key="3">
    <source>
        <dbReference type="PROSITE" id="PS50937"/>
    </source>
</evidence>
<dbReference type="GO" id="GO:0003677">
    <property type="term" value="F:DNA binding"/>
    <property type="evidence" value="ECO:0007669"/>
    <property type="project" value="UniProtKB-KW"/>
</dbReference>
<feature type="region of interest" description="Disordered" evidence="2">
    <location>
        <begin position="1"/>
        <end position="23"/>
    </location>
</feature>
<protein>
    <submittedName>
        <fullName evidence="4">DNA-binding transcriptional MerR regulator</fullName>
    </submittedName>
</protein>
<reference evidence="4 5" key="1">
    <citation type="submission" date="2020-08" db="EMBL/GenBank/DDBJ databases">
        <title>Sequencing the genomes of 1000 actinobacteria strains.</title>
        <authorList>
            <person name="Klenk H.-P."/>
        </authorList>
    </citation>
    <scope>NUCLEOTIDE SEQUENCE [LARGE SCALE GENOMIC DNA]</scope>
    <source>
        <strain evidence="4 5">DSM 45258</strain>
    </source>
</reference>
<dbReference type="InterPro" id="IPR047057">
    <property type="entry name" value="MerR_fam"/>
</dbReference>
<feature type="domain" description="HTH merR-type" evidence="3">
    <location>
        <begin position="27"/>
        <end position="95"/>
    </location>
</feature>
<keyword evidence="5" id="KW-1185">Reference proteome</keyword>
<dbReference type="InterPro" id="IPR009061">
    <property type="entry name" value="DNA-bd_dom_put_sf"/>
</dbReference>
<dbReference type="SUPFAM" id="SSF46955">
    <property type="entry name" value="Putative DNA-binding domain"/>
    <property type="match status" value="1"/>
</dbReference>
<dbReference type="PROSITE" id="PS50937">
    <property type="entry name" value="HTH_MERR_2"/>
    <property type="match status" value="1"/>
</dbReference>